<proteinExistence type="predicted"/>
<feature type="transmembrane region" description="Helical" evidence="1">
    <location>
        <begin position="178"/>
        <end position="198"/>
    </location>
</feature>
<accession>A0A2P0VNM3</accession>
<dbReference type="Proteomes" id="UP000244773">
    <property type="component" value="Segment"/>
</dbReference>
<keyword evidence="1" id="KW-0812">Transmembrane</keyword>
<evidence type="ECO:0000313" key="3">
    <source>
        <dbReference type="Proteomes" id="UP000244773"/>
    </source>
</evidence>
<reference evidence="2" key="1">
    <citation type="journal article" date="2018" name="Virology">
        <title>A giant virus infecting green algae encodes key fermentation genes.</title>
        <authorList>
            <person name="Schvarcz C.R."/>
            <person name="Steward G.F."/>
        </authorList>
    </citation>
    <scope>NUCLEOTIDE SEQUENCE [LARGE SCALE GENOMIC DNA]</scope>
</reference>
<organism evidence="2">
    <name type="scientific">Tetraselmis virus 1</name>
    <dbReference type="NCBI Taxonomy" id="2060617"/>
    <lineage>
        <taxon>Viruses</taxon>
        <taxon>Varidnaviria</taxon>
        <taxon>Bamfordvirae</taxon>
        <taxon>Nucleocytoviricota</taxon>
        <taxon>Megaviricetes</taxon>
        <taxon>Imitervirales</taxon>
        <taxon>Allomimiviridae</taxon>
        <taxon>Oceanusvirus</taxon>
        <taxon>Oceanusvirus kaneohense</taxon>
    </lineage>
</organism>
<name>A0A2P0VNM3_9VIRU</name>
<gene>
    <name evidence="2" type="ORF">TetV_378</name>
</gene>
<keyword evidence="1" id="KW-0472">Membrane</keyword>
<sequence length="246" mass="27891">MSYSEVEPAPFMAHAPDKAPFMTQPKKKTVTCHVKSDDKEVKESFTTFSEYANDMKTTKKAVELRLLSELDGGTSLSATDSMNAMLDDWLTITHHIMDYKYINDLNHYIKNVQDDESKRLGKQENSIRNDILITKKMYLMRQANADMLYSRIRILLHAMLFVSAIAFLYMNSGMLGSAATAIMVVLCVAFAIYILMYIKVSSSRRYDDWSKLYWNTGDNIVTEESEENDVLSSGSCVSDTGGDVPY</sequence>
<protein>
    <submittedName>
        <fullName evidence="2">Uncharacterized protein</fullName>
    </submittedName>
</protein>
<keyword evidence="3" id="KW-1185">Reference proteome</keyword>
<keyword evidence="1" id="KW-1133">Transmembrane helix</keyword>
<feature type="transmembrane region" description="Helical" evidence="1">
    <location>
        <begin position="154"/>
        <end position="172"/>
    </location>
</feature>
<dbReference type="EMBL" id="KY322437">
    <property type="protein sequence ID" value="AUF82470.1"/>
    <property type="molecule type" value="Genomic_DNA"/>
</dbReference>
<evidence type="ECO:0000256" key="1">
    <source>
        <dbReference type="SAM" id="Phobius"/>
    </source>
</evidence>
<evidence type="ECO:0000313" key="2">
    <source>
        <dbReference type="EMBL" id="AUF82470.1"/>
    </source>
</evidence>